<gene>
    <name evidence="2" type="ORF">G4D64_05995</name>
    <name evidence="1" type="ORF">H1Z61_06030</name>
</gene>
<dbReference type="Proteomes" id="UP000472971">
    <property type="component" value="Unassembled WGS sequence"/>
</dbReference>
<evidence type="ECO:0000313" key="3">
    <source>
        <dbReference type="Proteomes" id="UP000472971"/>
    </source>
</evidence>
<name>A0A6B3VZP3_9BACI</name>
<evidence type="ECO:0000313" key="4">
    <source>
        <dbReference type="Proteomes" id="UP000570010"/>
    </source>
</evidence>
<evidence type="ECO:0000313" key="1">
    <source>
        <dbReference type="EMBL" id="MBA4536714.1"/>
    </source>
</evidence>
<organism evidence="2 3">
    <name type="scientific">Bacillus aquiflavi</name>
    <dbReference type="NCBI Taxonomy" id="2672567"/>
    <lineage>
        <taxon>Bacteria</taxon>
        <taxon>Bacillati</taxon>
        <taxon>Bacillota</taxon>
        <taxon>Bacilli</taxon>
        <taxon>Bacillales</taxon>
        <taxon>Bacillaceae</taxon>
        <taxon>Bacillus</taxon>
    </lineage>
</organism>
<dbReference type="Proteomes" id="UP000570010">
    <property type="component" value="Unassembled WGS sequence"/>
</dbReference>
<comment type="caution">
    <text evidence="2">The sequence shown here is derived from an EMBL/GenBank/DDBJ whole genome shotgun (WGS) entry which is preliminary data.</text>
</comment>
<evidence type="ECO:0000313" key="2">
    <source>
        <dbReference type="EMBL" id="NEY81081.1"/>
    </source>
</evidence>
<dbReference type="EMBL" id="JAAIWN010000010">
    <property type="protein sequence ID" value="NEY81081.1"/>
    <property type="molecule type" value="Genomic_DNA"/>
</dbReference>
<dbReference type="RefSeq" id="WP_163241163.1">
    <property type="nucleotide sequence ID" value="NZ_CP082780.1"/>
</dbReference>
<sequence length="58" mass="6997">MWKMKQYFQRQYLKQMGFENACQLKHEHEADTNRTIVYKFVLTVFSGSMVPAPTFFMI</sequence>
<reference evidence="2 3" key="1">
    <citation type="submission" date="2020-02" db="EMBL/GenBank/DDBJ databases">
        <title>Bacillus aquiflavi sp. nov., isolated from yellow water of strong flavor Chinese baijiu in Yibin region of China.</title>
        <authorList>
            <person name="Xie J."/>
        </authorList>
    </citation>
    <scope>NUCLEOTIDE SEQUENCE [LARGE SCALE GENOMIC DNA]</scope>
    <source>
        <strain evidence="2 3">3H-10</strain>
    </source>
</reference>
<keyword evidence="3" id="KW-1185">Reference proteome</keyword>
<accession>A0A6B3VZP3</accession>
<dbReference type="AlphaFoldDB" id="A0A6B3VZP3"/>
<reference evidence="1 4" key="2">
    <citation type="submission" date="2020-07" db="EMBL/GenBank/DDBJ databases">
        <authorList>
            <person name="Feng H."/>
        </authorList>
    </citation>
    <scope>NUCLEOTIDE SEQUENCE [LARGE SCALE GENOMIC DNA]</scope>
    <source>
        <strain evidence="4">s-12</strain>
        <strain evidence="1">S-12</strain>
    </source>
</reference>
<protein>
    <submittedName>
        <fullName evidence="2">Uncharacterized protein</fullName>
    </submittedName>
</protein>
<proteinExistence type="predicted"/>
<dbReference type="EMBL" id="JACEIO010000010">
    <property type="protein sequence ID" value="MBA4536714.1"/>
    <property type="molecule type" value="Genomic_DNA"/>
</dbReference>